<accession>A0ABR3ASN9</accession>
<organism evidence="1 2">
    <name type="scientific">Phycomyces blakesleeanus</name>
    <dbReference type="NCBI Taxonomy" id="4837"/>
    <lineage>
        <taxon>Eukaryota</taxon>
        <taxon>Fungi</taxon>
        <taxon>Fungi incertae sedis</taxon>
        <taxon>Mucoromycota</taxon>
        <taxon>Mucoromycotina</taxon>
        <taxon>Mucoromycetes</taxon>
        <taxon>Mucorales</taxon>
        <taxon>Phycomycetaceae</taxon>
        <taxon>Phycomyces</taxon>
    </lineage>
</organism>
<dbReference type="EMBL" id="JBCLYO010000019">
    <property type="protein sequence ID" value="KAL0081012.1"/>
    <property type="molecule type" value="Genomic_DNA"/>
</dbReference>
<evidence type="ECO:0000313" key="1">
    <source>
        <dbReference type="EMBL" id="KAL0081012.1"/>
    </source>
</evidence>
<gene>
    <name evidence="1" type="ORF">J3Q64DRAFT_1838259</name>
</gene>
<protein>
    <recommendedName>
        <fullName evidence="3">BTB domain-containing protein</fullName>
    </recommendedName>
</protein>
<name>A0ABR3ASN9_PHYBL</name>
<sequence length="222" mass="25071">MSSNGESADFNVESDVLNLDAEMEAVFIGANPIAATMNVYLDGDSSTQTFYHQENNTECFSEYISPFKSKAAFILHVLFHSNKDLSSERSIKKIMFAIEKLDFTKPDAVINYHLHILACPGKTAQMSSLSDFTENQWLNLNQGTKYKENPMFQNPMIISEEKFYTKNRSTYANVFQVYGDHVDKILSIVQKDSNLFLRCGSSVSFCSSEIVYDTLVGIQSQL</sequence>
<evidence type="ECO:0000313" key="2">
    <source>
        <dbReference type="Proteomes" id="UP001448207"/>
    </source>
</evidence>
<dbReference type="Proteomes" id="UP001448207">
    <property type="component" value="Unassembled WGS sequence"/>
</dbReference>
<comment type="caution">
    <text evidence="1">The sequence shown here is derived from an EMBL/GenBank/DDBJ whole genome shotgun (WGS) entry which is preliminary data.</text>
</comment>
<keyword evidence="2" id="KW-1185">Reference proteome</keyword>
<reference evidence="1 2" key="1">
    <citation type="submission" date="2024-04" db="EMBL/GenBank/DDBJ databases">
        <title>Symmetric and asymmetric DNA N6-adenine methylation regulates different biological responses in Mucorales.</title>
        <authorList>
            <consortium name="Lawrence Berkeley National Laboratory"/>
            <person name="Lax C."/>
            <person name="Mondo S.J."/>
            <person name="Osorio-Concepcion M."/>
            <person name="Muszewska A."/>
            <person name="Corrochano-Luque M."/>
            <person name="Gutierrez G."/>
            <person name="Riley R."/>
            <person name="Lipzen A."/>
            <person name="Guo J."/>
            <person name="Hundley H."/>
            <person name="Amirebrahimi M."/>
            <person name="Ng V."/>
            <person name="Lorenzo-Gutierrez D."/>
            <person name="Binder U."/>
            <person name="Yang J."/>
            <person name="Song Y."/>
            <person name="Canovas D."/>
            <person name="Navarro E."/>
            <person name="Freitag M."/>
            <person name="Gabaldon T."/>
            <person name="Grigoriev I.V."/>
            <person name="Corrochano L.M."/>
            <person name="Nicolas F.E."/>
            <person name="Garre V."/>
        </authorList>
    </citation>
    <scope>NUCLEOTIDE SEQUENCE [LARGE SCALE GENOMIC DNA]</scope>
    <source>
        <strain evidence="1 2">L51</strain>
    </source>
</reference>
<evidence type="ECO:0008006" key="3">
    <source>
        <dbReference type="Google" id="ProtNLM"/>
    </source>
</evidence>
<proteinExistence type="predicted"/>